<feature type="compositionally biased region" description="Acidic residues" evidence="10">
    <location>
        <begin position="1012"/>
        <end position="1028"/>
    </location>
</feature>
<feature type="transmembrane region" description="Helical" evidence="11">
    <location>
        <begin position="964"/>
        <end position="984"/>
    </location>
</feature>
<dbReference type="PROSITE" id="PS00211">
    <property type="entry name" value="ABC_TRANSPORTER_1"/>
    <property type="match status" value="2"/>
</dbReference>
<evidence type="ECO:0000256" key="1">
    <source>
        <dbReference type="ARBA" id="ARBA00004141"/>
    </source>
</evidence>
<dbReference type="Gene3D" id="3.40.50.300">
    <property type="entry name" value="P-loop containing nucleotide triphosphate hydrolases"/>
    <property type="match status" value="2"/>
</dbReference>
<evidence type="ECO:0000313" key="15">
    <source>
        <dbReference type="Proteomes" id="UP000742024"/>
    </source>
</evidence>
<dbReference type="CDD" id="cd18577">
    <property type="entry name" value="ABC_6TM_Pgp_ABCB1_D1_like"/>
    <property type="match status" value="1"/>
</dbReference>
<protein>
    <recommendedName>
        <fullName evidence="16">Multidrug resistance protein</fullName>
    </recommendedName>
</protein>
<evidence type="ECO:0000256" key="4">
    <source>
        <dbReference type="ARBA" id="ARBA00022692"/>
    </source>
</evidence>
<gene>
    <name evidence="14" type="ORF">E4U57_003232</name>
</gene>
<evidence type="ECO:0000313" key="14">
    <source>
        <dbReference type="EMBL" id="KAG5955706.1"/>
    </source>
</evidence>
<dbReference type="Pfam" id="PF00005">
    <property type="entry name" value="ABC_tran"/>
    <property type="match status" value="2"/>
</dbReference>
<feature type="domain" description="ABC transporter" evidence="12">
    <location>
        <begin position="384"/>
        <end position="630"/>
    </location>
</feature>
<evidence type="ECO:0000256" key="2">
    <source>
        <dbReference type="ARBA" id="ARBA00007577"/>
    </source>
</evidence>
<keyword evidence="4 11" id="KW-0812">Transmembrane</keyword>
<keyword evidence="5" id="KW-0677">Repeat</keyword>
<feature type="transmembrane region" description="Helical" evidence="11">
    <location>
        <begin position="748"/>
        <end position="772"/>
    </location>
</feature>
<evidence type="ECO:0000256" key="8">
    <source>
        <dbReference type="ARBA" id="ARBA00022989"/>
    </source>
</evidence>
<feature type="domain" description="ABC transporter" evidence="12">
    <location>
        <begin position="1075"/>
        <end position="1324"/>
    </location>
</feature>
<keyword evidence="7" id="KW-0067">ATP-binding</keyword>
<feature type="transmembrane region" description="Helical" evidence="11">
    <location>
        <begin position="703"/>
        <end position="728"/>
    </location>
</feature>
<feature type="transmembrane region" description="Helical" evidence="11">
    <location>
        <begin position="284"/>
        <end position="303"/>
    </location>
</feature>
<feature type="domain" description="ABC transmembrane type-1" evidence="13">
    <location>
        <begin position="709"/>
        <end position="992"/>
    </location>
</feature>
<feature type="transmembrane region" description="Helical" evidence="11">
    <location>
        <begin position="65"/>
        <end position="89"/>
    </location>
</feature>
<dbReference type="CDD" id="cd18578">
    <property type="entry name" value="ABC_6TM_Pgp_ABCB1_D2_like"/>
    <property type="match status" value="1"/>
</dbReference>
<feature type="transmembrane region" description="Helical" evidence="11">
    <location>
        <begin position="824"/>
        <end position="844"/>
    </location>
</feature>
<dbReference type="Pfam" id="PF00664">
    <property type="entry name" value="ABC_membrane"/>
    <property type="match status" value="2"/>
</dbReference>
<dbReference type="Gene3D" id="1.20.1560.10">
    <property type="entry name" value="ABC transporter type 1, transmembrane domain"/>
    <property type="match status" value="1"/>
</dbReference>
<evidence type="ECO:0000256" key="5">
    <source>
        <dbReference type="ARBA" id="ARBA00022737"/>
    </source>
</evidence>
<feature type="compositionally biased region" description="Basic and acidic residues" evidence="10">
    <location>
        <begin position="1029"/>
        <end position="1041"/>
    </location>
</feature>
<dbReference type="InterPro" id="IPR003439">
    <property type="entry name" value="ABC_transporter-like_ATP-bd"/>
</dbReference>
<keyword evidence="8 11" id="KW-1133">Transmembrane helix</keyword>
<dbReference type="Proteomes" id="UP000742024">
    <property type="component" value="Unassembled WGS sequence"/>
</dbReference>
<evidence type="ECO:0000256" key="11">
    <source>
        <dbReference type="SAM" id="Phobius"/>
    </source>
</evidence>
<dbReference type="PANTHER" id="PTHR43394">
    <property type="entry name" value="ATP-DEPENDENT PERMEASE MDL1, MITOCHONDRIAL"/>
    <property type="match status" value="1"/>
</dbReference>
<dbReference type="InterPro" id="IPR027417">
    <property type="entry name" value="P-loop_NTPase"/>
</dbReference>
<dbReference type="InterPro" id="IPR003593">
    <property type="entry name" value="AAA+_ATPase"/>
</dbReference>
<dbReference type="SUPFAM" id="SSF52540">
    <property type="entry name" value="P-loop containing nucleoside triphosphate hydrolases"/>
    <property type="match status" value="2"/>
</dbReference>
<feature type="transmembrane region" description="Helical" evidence="11">
    <location>
        <begin position="181"/>
        <end position="201"/>
    </location>
</feature>
<evidence type="ECO:0000256" key="3">
    <source>
        <dbReference type="ARBA" id="ARBA00022448"/>
    </source>
</evidence>
<dbReference type="PROSITE" id="PS50929">
    <property type="entry name" value="ABC_TM1F"/>
    <property type="match status" value="2"/>
</dbReference>
<dbReference type="InterPro" id="IPR017871">
    <property type="entry name" value="ABC_transporter-like_CS"/>
</dbReference>
<comment type="subcellular location">
    <subcellularLocation>
        <location evidence="1">Membrane</location>
        <topology evidence="1">Multi-pass membrane protein</topology>
    </subcellularLocation>
</comment>
<dbReference type="InterPro" id="IPR011527">
    <property type="entry name" value="ABC1_TM_dom"/>
</dbReference>
<evidence type="ECO:0000259" key="12">
    <source>
        <dbReference type="PROSITE" id="PS50893"/>
    </source>
</evidence>
<evidence type="ECO:0000256" key="9">
    <source>
        <dbReference type="ARBA" id="ARBA00023136"/>
    </source>
</evidence>
<dbReference type="InterPro" id="IPR036640">
    <property type="entry name" value="ABC1_TM_sf"/>
</dbReference>
<dbReference type="SUPFAM" id="SSF90123">
    <property type="entry name" value="ABC transporter transmembrane region"/>
    <property type="match status" value="2"/>
</dbReference>
<evidence type="ECO:0000259" key="13">
    <source>
        <dbReference type="PROSITE" id="PS50929"/>
    </source>
</evidence>
<comment type="caution">
    <text evidence="14">The sequence shown here is derived from an EMBL/GenBank/DDBJ whole genome shotgun (WGS) entry which is preliminary data.</text>
</comment>
<dbReference type="InterPro" id="IPR039421">
    <property type="entry name" value="Type_1_exporter"/>
</dbReference>
<dbReference type="EMBL" id="SRPR01000242">
    <property type="protein sequence ID" value="KAG5955706.1"/>
    <property type="molecule type" value="Genomic_DNA"/>
</dbReference>
<keyword evidence="9 11" id="KW-0472">Membrane</keyword>
<accession>A0ABQ7P778</accession>
<proteinExistence type="inferred from homology"/>
<keyword evidence="6" id="KW-0547">Nucleotide-binding</keyword>
<feature type="domain" description="ABC transmembrane type-1" evidence="13">
    <location>
        <begin position="123"/>
        <end position="349"/>
    </location>
</feature>
<comment type="similarity">
    <text evidence="2">Belongs to the ABC transporter superfamily. ABCB family. Multidrug resistance exporter (TC 3.A.1.201) subfamily.</text>
</comment>
<organism evidence="14 15">
    <name type="scientific">Claviceps arundinis</name>
    <dbReference type="NCBI Taxonomy" id="1623583"/>
    <lineage>
        <taxon>Eukaryota</taxon>
        <taxon>Fungi</taxon>
        <taxon>Dikarya</taxon>
        <taxon>Ascomycota</taxon>
        <taxon>Pezizomycotina</taxon>
        <taxon>Sordariomycetes</taxon>
        <taxon>Hypocreomycetidae</taxon>
        <taxon>Hypocreales</taxon>
        <taxon>Clavicipitaceae</taxon>
        <taxon>Claviceps</taxon>
    </lineage>
</organism>
<feature type="region of interest" description="Disordered" evidence="10">
    <location>
        <begin position="1012"/>
        <end position="1041"/>
    </location>
</feature>
<dbReference type="PROSITE" id="PS50893">
    <property type="entry name" value="ABC_TRANSPORTER_2"/>
    <property type="match status" value="2"/>
</dbReference>
<feature type="transmembrane region" description="Helical" evidence="11">
    <location>
        <begin position="113"/>
        <end position="136"/>
    </location>
</feature>
<sequence>MNPSDAAEAASCSVTRTVEAPSIPSTTDQRKILDSKKDNVHGDEVTASNMRSFLRVFRYNDKTGWALNAVAFFAIVAAGAALPLMNFYFGGFVDVFNRFATGKLSPDAFRDELLHYALINAKISQIVLNITAIRAIKNLRVEFVRQLLRQEIAFFDAQSVSVASQITANGNLIYHGISEKLGLVFQSLSMLIAAFVVAFVVQWKLTLMTVAVMPMNTIIMLICICFDTKYEGQMFAIYNTSGSLAEEALSTIRTAHAFWAFPKLVAGFEDILANARRVGNKKSFLYAVLFPVEWFSITVGYALAFWQGMQMYSRGEIKEPGTVVTVISAVIVATQALTQIAPQVVAISKAMAAAQEFFSTIDRVSSTDSLSNEGMIIKDFQGSIRLEAVSFSYPSRPNTPVLQNLSLDFPPSQITAIVGASGSGKSTIFGLLERWYAYSSGTITLDGHPLENINLRWLRTNTRIIQQEPTLFSGTIYQNVVDGLASLDAVALSEDKKSRLVVEACKAALIHDFVVQLPKGYETWIGERGASLSGGQKQRLVIARTIISNPKVLLLDEATSALDPSAEKTVQAALNNIAKGRTVIIIAHRLSTVQDSHNIIVLGKGGRVLEQGTHSSLVNLGGSYASLVRAQDLGEKILGSAEGKDFSAPGEKGDDCFAVVESESRPVLETRDGKGKGKGEAGTLVHYGLFQGLFLIMKEQRTLWWHASACFLSCTAGGLMSSGISILVAKSLEAYEKVDVDRANFFALGFFIIALCSLVVYAIVGWCSNVIAQTIMQFYRRDILDNTLRQDMTFFDNPENSTGALVSRLATEPLSLQELLSINVALIVICIVNVLCSCIIAIVYGWKLGLVLSFGALPILIGAGYLRIRLETKFEQDTAERFATSSAIAAEAAMSIRTICSLALEETVIERYSQSLQGIMRDSIGNLGVKMFFYALSQSVSLLIMGLGFWYGGRLVSTSEYTLSQFYMVYLAIVFSGQAAAALFQHTTSISKATTAINYVFGLRQTRALVDIDDDDDGDDGDDEDDDERIGHGHDHHNDHNTKVNAVAGYTQLSGPLDDVENLCLEQDLTKGLEAGLDQIHFAYPLRPKRKVLHGINMSIKPGKMIALVGASGCGKSTLIGLLERFYDPLSGTVWLKNDRRRRRHDIKTIHHRRLRRDMALVQQEPILYQGSIQDNISLGIEHSSTKSTDPSEAQIKAACQSANIWDFIVSLPDGLRTPCGSQGFALSGGQRQRIALARALIRQPRLLLLDEATSSLDTASERVVKAALDQAAEGRTTVAVAHRLSTIRDAHTIFVFVRGAIVEAGSHEELLQRRGVYYDMVLAQSLDREA</sequence>
<dbReference type="PANTHER" id="PTHR43394:SF11">
    <property type="entry name" value="ATP-BINDING CASSETTE TRANSPORTER"/>
    <property type="match status" value="1"/>
</dbReference>
<evidence type="ECO:0000256" key="6">
    <source>
        <dbReference type="ARBA" id="ARBA00022741"/>
    </source>
</evidence>
<evidence type="ECO:0008006" key="16">
    <source>
        <dbReference type="Google" id="ProtNLM"/>
    </source>
</evidence>
<name>A0ABQ7P778_9HYPO</name>
<feature type="transmembrane region" description="Helical" evidence="11">
    <location>
        <begin position="931"/>
        <end position="952"/>
    </location>
</feature>
<keyword evidence="15" id="KW-1185">Reference proteome</keyword>
<evidence type="ECO:0000256" key="10">
    <source>
        <dbReference type="SAM" id="MobiDB-lite"/>
    </source>
</evidence>
<feature type="transmembrane region" description="Helical" evidence="11">
    <location>
        <begin position="207"/>
        <end position="226"/>
    </location>
</feature>
<feature type="transmembrane region" description="Helical" evidence="11">
    <location>
        <begin position="850"/>
        <end position="868"/>
    </location>
</feature>
<evidence type="ECO:0000256" key="7">
    <source>
        <dbReference type="ARBA" id="ARBA00022840"/>
    </source>
</evidence>
<reference evidence="14 15" key="1">
    <citation type="journal article" date="2020" name="bioRxiv">
        <title>Whole genome comparisons of ergot fungi reveals the divergence and evolution of species within the genus Claviceps are the result of varying mechanisms driving genome evolution and host range expansion.</title>
        <authorList>
            <person name="Wyka S.A."/>
            <person name="Mondo S.J."/>
            <person name="Liu M."/>
            <person name="Dettman J."/>
            <person name="Nalam V."/>
            <person name="Broders K.D."/>
        </authorList>
    </citation>
    <scope>NUCLEOTIDE SEQUENCE [LARGE SCALE GENOMIC DNA]</scope>
    <source>
        <strain evidence="14 15">LM583</strain>
    </source>
</reference>
<keyword evidence="3" id="KW-0813">Transport</keyword>
<dbReference type="SMART" id="SM00382">
    <property type="entry name" value="AAA"/>
    <property type="match status" value="2"/>
</dbReference>